<gene>
    <name evidence="5" type="ORF">SAMN05421850_109183</name>
</gene>
<keyword evidence="6" id="KW-1185">Reference proteome</keyword>
<evidence type="ECO:0000259" key="4">
    <source>
        <dbReference type="Pfam" id="PF00561"/>
    </source>
</evidence>
<evidence type="ECO:0000313" key="6">
    <source>
        <dbReference type="Proteomes" id="UP000199340"/>
    </source>
</evidence>
<proteinExistence type="predicted"/>
<keyword evidence="3" id="KW-0963">Cytoplasm</keyword>
<dbReference type="Proteomes" id="UP000199340">
    <property type="component" value="Unassembled WGS sequence"/>
</dbReference>
<dbReference type="GO" id="GO:0005737">
    <property type="term" value="C:cytoplasm"/>
    <property type="evidence" value="ECO:0007669"/>
    <property type="project" value="UniProtKB-SubCell"/>
</dbReference>
<evidence type="ECO:0000313" key="5">
    <source>
        <dbReference type="EMBL" id="SDJ18093.1"/>
    </source>
</evidence>
<name>A0A1G8RMG6_9RHOB</name>
<dbReference type="Gene3D" id="3.40.50.1820">
    <property type="entry name" value="alpha/beta hydrolase"/>
    <property type="match status" value="1"/>
</dbReference>
<organism evidence="5 6">
    <name type="scientific">Lutimaribacter saemankumensis</name>
    <dbReference type="NCBI Taxonomy" id="490829"/>
    <lineage>
        <taxon>Bacteria</taxon>
        <taxon>Pseudomonadati</taxon>
        <taxon>Pseudomonadota</taxon>
        <taxon>Alphaproteobacteria</taxon>
        <taxon>Rhodobacterales</taxon>
        <taxon>Roseobacteraceae</taxon>
        <taxon>Lutimaribacter</taxon>
    </lineage>
</organism>
<dbReference type="STRING" id="490829.SAMN05421850_109183"/>
<accession>A0A1G8RMG6</accession>
<dbReference type="AlphaFoldDB" id="A0A1G8RMG6"/>
<dbReference type="InterPro" id="IPR000073">
    <property type="entry name" value="AB_hydrolase_1"/>
</dbReference>
<dbReference type="InterPro" id="IPR026151">
    <property type="entry name" value="Maspardin"/>
</dbReference>
<dbReference type="PANTHER" id="PTHR15913:SF0">
    <property type="entry name" value="MASPARDIN"/>
    <property type="match status" value="1"/>
</dbReference>
<reference evidence="5 6" key="1">
    <citation type="submission" date="2016-10" db="EMBL/GenBank/DDBJ databases">
        <authorList>
            <person name="de Groot N.N."/>
        </authorList>
    </citation>
    <scope>NUCLEOTIDE SEQUENCE [LARGE SCALE GENOMIC DNA]</scope>
    <source>
        <strain evidence="5 6">DSM 28010</strain>
    </source>
</reference>
<dbReference type="EMBL" id="FNEB01000009">
    <property type="protein sequence ID" value="SDJ18093.1"/>
    <property type="molecule type" value="Genomic_DNA"/>
</dbReference>
<feature type="domain" description="AB hydrolase-1" evidence="4">
    <location>
        <begin position="37"/>
        <end position="146"/>
    </location>
</feature>
<dbReference type="OrthoDB" id="9791366at2"/>
<evidence type="ECO:0000256" key="3">
    <source>
        <dbReference type="ARBA" id="ARBA00022490"/>
    </source>
</evidence>
<dbReference type="RefSeq" id="WP_090029814.1">
    <property type="nucleotide sequence ID" value="NZ_FNEB01000009.1"/>
</dbReference>
<dbReference type="InterPro" id="IPR029058">
    <property type="entry name" value="AB_hydrolase_fold"/>
</dbReference>
<dbReference type="SUPFAM" id="SSF53474">
    <property type="entry name" value="alpha/beta-Hydrolases"/>
    <property type="match status" value="1"/>
</dbReference>
<comment type="subcellular location">
    <subcellularLocation>
        <location evidence="1">Cytoplasm</location>
    </subcellularLocation>
</comment>
<evidence type="ECO:0000256" key="2">
    <source>
        <dbReference type="ARBA" id="ARBA00020148"/>
    </source>
</evidence>
<dbReference type="PANTHER" id="PTHR15913">
    <property type="entry name" value="ACID CLUSTER PROTEIN 33"/>
    <property type="match status" value="1"/>
</dbReference>
<dbReference type="Pfam" id="PF00561">
    <property type="entry name" value="Abhydrolase_1"/>
    <property type="match status" value="1"/>
</dbReference>
<sequence length="283" mass="30846">MTNALISARDAFAAAHPEQRIAINGRDWGCVATGNGPALLLIPGTLGRGDIFWQQIEALSDRLRIVAVSYPFAGGIEAWSDDLSALLDHLGVDTVSVLGSSLGGYLAQYFAALNPDRVERLFAANTLHSAKGIDQRMPYALDLDAAPIDDLRAGFGGVLTAWAETHPDQRQLVDLLLQEVGGRIPEPELRMRLKALKTAPELPDLSLPQERLFTIETDDDPLIPPEMRKAVRARVQPLVAYRFTSGGHFPYVVRPSAYTALLEQAMGLAVTGPDWGTEKERVQ</sequence>
<protein>
    <recommendedName>
        <fullName evidence="2">Maspardin</fullName>
    </recommendedName>
</protein>
<evidence type="ECO:0000256" key="1">
    <source>
        <dbReference type="ARBA" id="ARBA00004496"/>
    </source>
</evidence>